<evidence type="ECO:0000256" key="1">
    <source>
        <dbReference type="SAM" id="MobiDB-lite"/>
    </source>
</evidence>
<protein>
    <submittedName>
        <fullName evidence="2">Uncharacterized protein</fullName>
    </submittedName>
</protein>
<proteinExistence type="predicted"/>
<feature type="compositionally biased region" description="Acidic residues" evidence="1">
    <location>
        <begin position="154"/>
        <end position="165"/>
    </location>
</feature>
<comment type="caution">
    <text evidence="2">The sequence shown here is derived from an EMBL/GenBank/DDBJ whole genome shotgun (WGS) entry which is preliminary data.</text>
</comment>
<organism evidence="2 3">
    <name type="scientific">Rhododendron griersonianum</name>
    <dbReference type="NCBI Taxonomy" id="479676"/>
    <lineage>
        <taxon>Eukaryota</taxon>
        <taxon>Viridiplantae</taxon>
        <taxon>Streptophyta</taxon>
        <taxon>Embryophyta</taxon>
        <taxon>Tracheophyta</taxon>
        <taxon>Spermatophyta</taxon>
        <taxon>Magnoliopsida</taxon>
        <taxon>eudicotyledons</taxon>
        <taxon>Gunneridae</taxon>
        <taxon>Pentapetalae</taxon>
        <taxon>asterids</taxon>
        <taxon>Ericales</taxon>
        <taxon>Ericaceae</taxon>
        <taxon>Ericoideae</taxon>
        <taxon>Rhodoreae</taxon>
        <taxon>Rhododendron</taxon>
    </lineage>
</organism>
<reference evidence="2" key="1">
    <citation type="submission" date="2020-08" db="EMBL/GenBank/DDBJ databases">
        <title>Plant Genome Project.</title>
        <authorList>
            <person name="Zhang R.-G."/>
        </authorList>
    </citation>
    <scope>NUCLEOTIDE SEQUENCE</scope>
    <source>
        <strain evidence="2">WSP0</strain>
        <tissue evidence="2">Leaf</tissue>
    </source>
</reference>
<sequence length="177" mass="19392">MPSSPSLPPSLSLSLSLSYSRHARNPKPYPLRYPVPILSLPSLHHNAAQVQVEVVFESSVVVQQEAVLSSNKKPKTDEEEGLTVVGSGSPMNRQLSSQPGPDDSQSSFFICLELLVGRRRCFRKPGIGGLIGARGSPENTVVSGQKKKKKKNNEEEEEEKMEQEEAGSTYYIVSHST</sequence>
<keyword evidence="3" id="KW-1185">Reference proteome</keyword>
<feature type="region of interest" description="Disordered" evidence="1">
    <location>
        <begin position="128"/>
        <end position="177"/>
    </location>
</feature>
<dbReference type="Proteomes" id="UP000823749">
    <property type="component" value="Chromosome 12"/>
</dbReference>
<evidence type="ECO:0000313" key="2">
    <source>
        <dbReference type="EMBL" id="KAG5521943.1"/>
    </source>
</evidence>
<dbReference type="AlphaFoldDB" id="A0AAV6I073"/>
<feature type="region of interest" description="Disordered" evidence="1">
    <location>
        <begin position="66"/>
        <end position="103"/>
    </location>
</feature>
<gene>
    <name evidence="2" type="ORF">RHGRI_034235</name>
</gene>
<evidence type="ECO:0000313" key="3">
    <source>
        <dbReference type="Proteomes" id="UP000823749"/>
    </source>
</evidence>
<name>A0AAV6I073_9ERIC</name>
<dbReference type="EMBL" id="JACTNZ010000012">
    <property type="protein sequence ID" value="KAG5521943.1"/>
    <property type="molecule type" value="Genomic_DNA"/>
</dbReference>
<accession>A0AAV6I073</accession>